<accession>A0AAE4I481</accession>
<name>A0AAE4I481_9ENTE</name>
<evidence type="ECO:0000313" key="3">
    <source>
        <dbReference type="Proteomes" id="UP001180842"/>
    </source>
</evidence>
<evidence type="ECO:0000256" key="1">
    <source>
        <dbReference type="SAM" id="MobiDB-lite"/>
    </source>
</evidence>
<dbReference type="Pfam" id="PF05133">
    <property type="entry name" value="SPP1_portal"/>
    <property type="match status" value="1"/>
</dbReference>
<organism evidence="2 3">
    <name type="scientific">Enterococcus pseudoavium</name>
    <dbReference type="NCBI Taxonomy" id="44007"/>
    <lineage>
        <taxon>Bacteria</taxon>
        <taxon>Bacillati</taxon>
        <taxon>Bacillota</taxon>
        <taxon>Bacilli</taxon>
        <taxon>Lactobacillales</taxon>
        <taxon>Enterococcaceae</taxon>
        <taxon>Enterococcus</taxon>
    </lineage>
</organism>
<proteinExistence type="predicted"/>
<feature type="compositionally biased region" description="Polar residues" evidence="1">
    <location>
        <begin position="497"/>
        <end position="507"/>
    </location>
</feature>
<feature type="compositionally biased region" description="Low complexity" evidence="1">
    <location>
        <begin position="485"/>
        <end position="496"/>
    </location>
</feature>
<gene>
    <name evidence="2" type="ORF">P7H00_11090</name>
</gene>
<sequence>MINPLLSDDPNTIAGSLKQAIKLDRESSTKKYAREGMRYYEHENDILKNRIFYIDDQDVLREDKYASNTKIPHGFFPEIVDQKTQVLLSNPLTFECDDDTLKEELKSYYDEDFQVFLQDAVTNASQKGYEYIFARTTADDRLTFQIADSLTVFPVYDDQNVLRRIVRNIDKEIIREGKKVTIHLAEVWNDKQVWFFKSEGTENYKLNADVQLNPRPHVIAVADDGDMLARDYGTIPFYRYKNNAKETTDLKPIKALIDDYDIMNAFLSNNLQDFTEAIYVVKGYDGDDLSKLRQNIRAKKTVGVDNDGGVEIQTVSIPVEGRKTKMEIDKENIYKFGMAFDSTQIGDGNITNIVIKSRYSLLIMKVNKTEVRIRALLKWINEMVIADVNRRTNKAYNPASVTFEFTRELMVNETDLVTNDKTVAETRQIVIQTILEAAPQLPSDEVLRIICDQFELDFEEIKDLLEEEPYSKGLSNGTDGEVIANAAAGQVAEGAGSSNPKEVQQNQ</sequence>
<feature type="region of interest" description="Disordered" evidence="1">
    <location>
        <begin position="485"/>
        <end position="507"/>
    </location>
</feature>
<dbReference type="RefSeq" id="WP_311797283.1">
    <property type="nucleotide sequence ID" value="NZ_JARQAI010000018.1"/>
</dbReference>
<reference evidence="2" key="1">
    <citation type="submission" date="2023-03" db="EMBL/GenBank/DDBJ databases">
        <authorList>
            <person name="Shen W."/>
            <person name="Cai J."/>
        </authorList>
    </citation>
    <scope>NUCLEOTIDE SEQUENCE</scope>
    <source>
        <strain evidence="2">P69-2</strain>
    </source>
</reference>
<dbReference type="AlphaFoldDB" id="A0AAE4I481"/>
<dbReference type="Proteomes" id="UP001180842">
    <property type="component" value="Unassembled WGS sequence"/>
</dbReference>
<dbReference type="EMBL" id="JARQAI010000018">
    <property type="protein sequence ID" value="MDT2737655.1"/>
    <property type="molecule type" value="Genomic_DNA"/>
</dbReference>
<dbReference type="InterPro" id="IPR021145">
    <property type="entry name" value="Portal_protein_SPP1_Gp6-like"/>
</dbReference>
<protein>
    <submittedName>
        <fullName evidence="2">Phage portal protein</fullName>
    </submittedName>
</protein>
<comment type="caution">
    <text evidence="2">The sequence shown here is derived from an EMBL/GenBank/DDBJ whole genome shotgun (WGS) entry which is preliminary data.</text>
</comment>
<evidence type="ECO:0000313" key="2">
    <source>
        <dbReference type="EMBL" id="MDT2737655.1"/>
    </source>
</evidence>